<comment type="caution">
    <text evidence="1">The sequence shown here is derived from an EMBL/GenBank/DDBJ whole genome shotgun (WGS) entry which is preliminary data.</text>
</comment>
<evidence type="ECO:0000313" key="2">
    <source>
        <dbReference type="Proteomes" id="UP001312893"/>
    </source>
</evidence>
<proteinExistence type="predicted"/>
<protein>
    <submittedName>
        <fullName evidence="1">Uncharacterized protein</fullName>
    </submittedName>
</protein>
<accession>A0ABU9FFV5</accession>
<sequence>MKLGFLAGAVLATWLSLTYPTEMRAVFDKLTTVFDQIVKPAATHSSEMVTPE</sequence>
<organism evidence="1 2">
    <name type="scientific">Raoultella lignicola</name>
    <dbReference type="NCBI Taxonomy" id="3040939"/>
    <lineage>
        <taxon>Bacteria</taxon>
        <taxon>Pseudomonadati</taxon>
        <taxon>Pseudomonadota</taxon>
        <taxon>Gammaproteobacteria</taxon>
        <taxon>Enterobacterales</taxon>
        <taxon>Enterobacteriaceae</taxon>
        <taxon>Klebsiella/Raoultella group</taxon>
        <taxon>Raoultella</taxon>
    </lineage>
</organism>
<reference evidence="1 2" key="1">
    <citation type="submission" date="2024-04" db="EMBL/GenBank/DDBJ databases">
        <title>Two novel Raoultella species associated with bleeding cankers of broadleaf hosts, Raoultella scottia sp. nov. and Raoultella lignicola sp. nov.</title>
        <authorList>
            <person name="Brady C.L."/>
        </authorList>
    </citation>
    <scope>NUCLEOTIDE SEQUENCE [LARGE SCALE GENOMIC DNA]</scope>
    <source>
        <strain evidence="1 2">TW_WC1a.1</strain>
    </source>
</reference>
<evidence type="ECO:0000313" key="1">
    <source>
        <dbReference type="EMBL" id="MEL0554815.1"/>
    </source>
</evidence>
<dbReference type="RefSeq" id="WP_154143414.1">
    <property type="nucleotide sequence ID" value="NZ_JARXNK020000106.1"/>
</dbReference>
<dbReference type="EMBL" id="JARXNK020000106">
    <property type="protein sequence ID" value="MEL0554815.1"/>
    <property type="molecule type" value="Genomic_DNA"/>
</dbReference>
<gene>
    <name evidence="1" type="ORF">QFI96_024350</name>
</gene>
<keyword evidence="2" id="KW-1185">Reference proteome</keyword>
<dbReference type="Proteomes" id="UP001312893">
    <property type="component" value="Unassembled WGS sequence"/>
</dbReference>
<name>A0ABU9FFV5_9ENTR</name>